<comment type="caution">
    <text evidence="1">The sequence shown here is derived from an EMBL/GenBank/DDBJ whole genome shotgun (WGS) entry which is preliminary data.</text>
</comment>
<dbReference type="EMBL" id="AMFJ01000275">
    <property type="protein sequence ID" value="EKE28874.1"/>
    <property type="molecule type" value="Genomic_DNA"/>
</dbReference>
<gene>
    <name evidence="1" type="ORF">ACD_3C00001G0015</name>
</gene>
<sequence length="234" mass="28520">MNNKLWSETLQKTLFDHRAFWFRRDNIRIRQLDKAWYLDIKKLALLRLYLWEIQDDGLNPANMKVTPIFKEIALKEIRAIELCGISKKDLSNILNKAFNIYFNNESSLQYSFDFKEEYKQERALNYLNNSLKHIFDYSIWDIRWFVLWDHAILWMVEIISNCWYREFYWVFQDFIKNNLDKDNYIKSASLHFFYEKLIVQIKQKANKWHISIIEIQTKQKVANSINGKLICSSY</sequence>
<name>K2GEZ7_9BACT</name>
<proteinExistence type="predicted"/>
<organism evidence="1">
    <name type="scientific">uncultured bacterium</name>
    <name type="common">gcode 4</name>
    <dbReference type="NCBI Taxonomy" id="1234023"/>
    <lineage>
        <taxon>Bacteria</taxon>
        <taxon>environmental samples</taxon>
    </lineage>
</organism>
<accession>K2GEZ7</accession>
<evidence type="ECO:0000313" key="1">
    <source>
        <dbReference type="EMBL" id="EKE28874.1"/>
    </source>
</evidence>
<protein>
    <submittedName>
        <fullName evidence="1">Uncharacterized protein</fullName>
    </submittedName>
</protein>
<reference evidence="1" key="1">
    <citation type="journal article" date="2012" name="Science">
        <title>Fermentation, hydrogen, and sulfur metabolism in multiple uncultivated bacterial phyla.</title>
        <authorList>
            <person name="Wrighton K.C."/>
            <person name="Thomas B.C."/>
            <person name="Sharon I."/>
            <person name="Miller C.S."/>
            <person name="Castelle C.J."/>
            <person name="VerBerkmoes N.C."/>
            <person name="Wilkins M.J."/>
            <person name="Hettich R.L."/>
            <person name="Lipton M.S."/>
            <person name="Williams K.H."/>
            <person name="Long P.E."/>
            <person name="Banfield J.F."/>
        </authorList>
    </citation>
    <scope>NUCLEOTIDE SEQUENCE [LARGE SCALE GENOMIC DNA]</scope>
</reference>
<dbReference type="AlphaFoldDB" id="K2GEZ7"/>